<dbReference type="Proteomes" id="UP000005413">
    <property type="component" value="Unassembled WGS sequence"/>
</dbReference>
<evidence type="ECO:0000259" key="3">
    <source>
        <dbReference type="Pfam" id="PF00857"/>
    </source>
</evidence>
<dbReference type="InterPro" id="IPR000868">
    <property type="entry name" value="Isochorismatase-like_dom"/>
</dbReference>
<gene>
    <name evidence="4" type="ORF">SS7213T_06096</name>
</gene>
<feature type="domain" description="Isochorismatase-like" evidence="3">
    <location>
        <begin position="8"/>
        <end position="180"/>
    </location>
</feature>
<dbReference type="InterPro" id="IPR050272">
    <property type="entry name" value="Isochorismatase-like_hydrls"/>
</dbReference>
<dbReference type="PANTHER" id="PTHR43540:SF7">
    <property type="entry name" value="ISOCHORISMATASE FAMILY PROTEIN YECD"/>
    <property type="match status" value="1"/>
</dbReference>
<dbReference type="Gene3D" id="3.40.50.850">
    <property type="entry name" value="Isochorismatase-like"/>
    <property type="match status" value="1"/>
</dbReference>
<dbReference type="PATRIC" id="fig|911238.3.peg.1026"/>
<proteinExistence type="inferred from homology"/>
<evidence type="ECO:0000313" key="4">
    <source>
        <dbReference type="EMBL" id="EHJ08024.1"/>
    </source>
</evidence>
<evidence type="ECO:0000256" key="1">
    <source>
        <dbReference type="ARBA" id="ARBA00006336"/>
    </source>
</evidence>
<reference evidence="4 5" key="1">
    <citation type="journal article" date="2012" name="BMC Genomics">
        <title>Comparative genomic analysis of the genus Staphylococcus including Staphylococcus aureus and its newly described sister species Staphylococcus simiae.</title>
        <authorList>
            <person name="Suzuki H."/>
            <person name="Lefebure T."/>
            <person name="Pavinski Bitar P."/>
            <person name="Stanhope M.J."/>
        </authorList>
    </citation>
    <scope>NUCLEOTIDE SEQUENCE [LARGE SCALE GENOMIC DNA]</scope>
    <source>
        <strain evidence="4 5">CCM 7213</strain>
    </source>
</reference>
<keyword evidence="5" id="KW-1185">Reference proteome</keyword>
<evidence type="ECO:0000256" key="2">
    <source>
        <dbReference type="ARBA" id="ARBA00022801"/>
    </source>
</evidence>
<dbReference type="EMBL" id="AEUN01000401">
    <property type="protein sequence ID" value="EHJ08024.1"/>
    <property type="molecule type" value="Genomic_DNA"/>
</dbReference>
<sequence>MTINFNKTALVLVDLQQGITKLDYAPHSVDTIINNANRLINIFRQQHGFIAFVHVDFYDGQDELKPNAMISLPPKQGTAYAQFHPQLDKRDGDYVVTKRNFSSFFGTDLDLQLRRRGIDTIVLGGVATHAGVDTTARDAFQLNYNQYFITDMMSAQNDTTHNFPINYIFPIMGQTLTTDDFIARLEIS</sequence>
<dbReference type="Pfam" id="PF00857">
    <property type="entry name" value="Isochorismatase"/>
    <property type="match status" value="1"/>
</dbReference>
<organism evidence="4 5">
    <name type="scientific">Staphylococcus simiae CCM 7213 = CCUG 51256</name>
    <dbReference type="NCBI Taxonomy" id="911238"/>
    <lineage>
        <taxon>Bacteria</taxon>
        <taxon>Bacillati</taxon>
        <taxon>Bacillota</taxon>
        <taxon>Bacilli</taxon>
        <taxon>Bacillales</taxon>
        <taxon>Staphylococcaceae</taxon>
        <taxon>Staphylococcus</taxon>
    </lineage>
</organism>
<dbReference type="RefSeq" id="WP_002463772.1">
    <property type="nucleotide sequence ID" value="NZ_AEUN01000401.1"/>
</dbReference>
<name>G5JID3_9STAP</name>
<comment type="similarity">
    <text evidence="1">Belongs to the isochorismatase family.</text>
</comment>
<evidence type="ECO:0000313" key="5">
    <source>
        <dbReference type="Proteomes" id="UP000005413"/>
    </source>
</evidence>
<dbReference type="InterPro" id="IPR036380">
    <property type="entry name" value="Isochorismatase-like_sf"/>
</dbReference>
<dbReference type="AlphaFoldDB" id="G5JID3"/>
<dbReference type="SUPFAM" id="SSF52499">
    <property type="entry name" value="Isochorismatase-like hydrolases"/>
    <property type="match status" value="1"/>
</dbReference>
<dbReference type="CDD" id="cd00431">
    <property type="entry name" value="cysteine_hydrolases"/>
    <property type="match status" value="1"/>
</dbReference>
<dbReference type="PANTHER" id="PTHR43540">
    <property type="entry name" value="PEROXYUREIDOACRYLATE/UREIDOACRYLATE AMIDOHYDROLASE-RELATED"/>
    <property type="match status" value="1"/>
</dbReference>
<keyword evidence="2 4" id="KW-0378">Hydrolase</keyword>
<accession>G5JID3</accession>
<comment type="caution">
    <text evidence="4">The sequence shown here is derived from an EMBL/GenBank/DDBJ whole genome shotgun (WGS) entry which is preliminary data.</text>
</comment>
<protein>
    <submittedName>
        <fullName evidence="4">Isochorismatase hydrolase</fullName>
    </submittedName>
</protein>
<dbReference type="GO" id="GO:0016787">
    <property type="term" value="F:hydrolase activity"/>
    <property type="evidence" value="ECO:0007669"/>
    <property type="project" value="UniProtKB-KW"/>
</dbReference>